<evidence type="ECO:0000256" key="8">
    <source>
        <dbReference type="PROSITE-ProRule" id="PRU00259"/>
    </source>
</evidence>
<comment type="caution">
    <text evidence="9">The sequence shown here is derived from an EMBL/GenBank/DDBJ whole genome shotgun (WGS) entry which is preliminary data.</text>
</comment>
<keyword evidence="4" id="KW-0677">Repeat</keyword>
<keyword evidence="10" id="KW-1185">Reference proteome</keyword>
<evidence type="ECO:0000256" key="3">
    <source>
        <dbReference type="ARBA" id="ARBA00022554"/>
    </source>
</evidence>
<evidence type="ECO:0000256" key="5">
    <source>
        <dbReference type="ARBA" id="ARBA00023136"/>
    </source>
</evidence>
<dbReference type="Proteomes" id="UP001632037">
    <property type="component" value="Unassembled WGS sequence"/>
</dbReference>
<dbReference type="InterPro" id="IPR045156">
    <property type="entry name" value="Vac8"/>
</dbReference>
<dbReference type="GO" id="GO:0005774">
    <property type="term" value="C:vacuolar membrane"/>
    <property type="evidence" value="ECO:0007669"/>
    <property type="project" value="UniProtKB-SubCell"/>
</dbReference>
<proteinExistence type="inferred from homology"/>
<accession>A0ABD3FN61</accession>
<sequence length="2282" mass="245508">MGIANLSTNVANVTKIVQDALVPTLVALANGSLNGDLDTQRYAVFTLTNIASVRATQSVLAEAGVLPLFGQLLQHADVTLRNGAAFGIANFTAYPENHTMLLQLGDVFVDALLRLLESQDAKGQYRAVCALRGLCVNELARRELVRRGILRPLLALTKAEDMNVQQEVLACLCNLSLSGCVGAYPEVFIAACEMQSLVAFLCSADATYRLFGAVTLGNIAAKAEFQDELVAAGAVSPLVEVANSVDLETHRCIAFALCNLAANPDRRQMVEAMGGLPPIIQLACSEDVDDQKTAIAALRGLSNRPETRLHIVSEGSLEPLILAARSSDVQLHREVTMTAYNLSLAEKNKFVISASPLMSALITLMLSSDEETAAFACASVANIAENADTHPAIAEQRGLRFFLEFEAHGTPARVAREAVKCVANLSSNYGLHDLLLADGCHEFLVRSIQHLDPKTRLFGVVALGNLVANAQNHSRVLREKVVVPLIDLAVDTDHPEPRQFALLALGCIFTDEKNHGPFVDNGVLPALVAALGPVNDMETRFYAAFSLGKIATNESLHELIGQLSDSGGPVIKLALDAEEEKHASAQCHAVSVLRRISCLDVNRVAIVAQHREPLAAALLACARHTELLENQREAAACLCNLSLSQSNKLILASCSPALFQQLFALCSSPDVEVARNACGAAANLAENTRTHEFMIDVHAVHVGVKTMRSRHLPVYREASRLAANLLSTPEFHTVFLSEEGLAAVARVAKIEDHECQYNTALALYKLSSNADTHQAMLGTGSVQTLHLLLGAPGLDVQQQAAAALKTLTTNKDNKPTLAEDGGTLLALISLLRSADPTLKTMGAAGVRHLALYAPVKTQFVHEGGLAPLFSCCAVPDDDVRLQCAGVMATLSENVLNQVQMAVEGALPALLELTKASYHTEIARHTSRTFANLSSNPENHLGVFSLQEFRAVFTLAQSNEELCGRDAAMCLGNLAVTAHNQFQISELGGLVPLSDLLKSEFASTRQFATRAFYRLSAHADNQHRIVDAGALPALVSRLGEIGDPEIQRCAAMAICNLSSNSSNEQKIMKAGGMRALVALLRSPSIECCKYAAMALCNLTANPANQLHLVVQDDGLDPLVDLAESQDPECSRYASMTLANVSAHRQNRLVVVERQALRPLRALCLSPNLECQRSAALALYNVSCAQANQLKLVEAGIESALVRLAGVKDGDCKRYAVMTLCNLAANSETRSAAARGGGLQALLLAAKDLADPSVRRYACIALCNLACDPLLQVQVLVHGGLAPILALTEDEEDLESQRFAIMALSNLAANENNHDHMIGRGVLKVALKLGQSKDEDIRLYASFALANFAGNTAQCAAIGDEGGIAALIMLAHAEDSNSHTLAVSALRRLCQFSAQNRGRIIRGGGLPPLAIAGMSEELETQREVAATYCNLSLSDEFKVEIVAQGALRPLIKLAQSSDLEVARQACGALANLAEDLDTHAQFVAERSGNFLIALMKHRHEEIHREASRTIANLLSSFEHHTDMIADGLPGLVHLGLSLDSECQYNAALALRKLAPNFASHRGLVYEGGLKTLFFLLHAKELNTRRQSVLALRDLAANSEFRRKYVEEGGLNALITFLRDVDASLQAPAVAALRHLTSSASHPEIKQQMVEEGVLRPVLRCLSTNPGSKGLRDLLSQCAGLVANLSEHPVNQQKIVAEGCTSALVTLAKVAQDSAEILQDVSRALANLCSNEENHQAVYKQGALLCLIQLTESADDITQRYAAMGLRFLSANPTIRVHIVQESLLQPFIKLAQSPLLDYQRTAAAAFSSFSLNEENKLKLVRDGGLAQILQCCAYDDLEVKRDCVFALANVADSLEHQLDVVREGAISAMINVGAHDDARVQRDCARVFASLSVTNSIKSELVRQGALPSLFRLTRSLDVATQRFATLSICNVASSGDDKAFIVEQGAIRPLTHLIRFPDAQIQRYAALALAALALGGMGNNKLRLIEEGAVPPLIDLLRYPSADVQLCGCLALNALTLGKQSVTKVSVMQSGGLLPLLALLASTDEECVRCALYCIGSVAESKDVLQKLVELGTLAHVIALTRCIDTETLRNCGYILALVVEQQTDYHDDLYREGGLDAAIALACVEDMECQEYATFTLAHLASNREYQVRLVERGALRPLIAMMSVHAEPRHYAGLALLKLADNYENHLRIAEEGGIQALLRIARARSTDEELQYKASLSLGQLASNATRSLPNHTTLKTGDAVIGTSANKMAQISQTVAAKKAAKDKTTQYIDDKISREANK</sequence>
<dbReference type="SMART" id="SM00567">
    <property type="entry name" value="EZ_HEAT"/>
    <property type="match status" value="3"/>
</dbReference>
<dbReference type="InterPro" id="IPR000225">
    <property type="entry name" value="Armadillo"/>
</dbReference>
<feature type="repeat" description="ARM" evidence="8">
    <location>
        <begin position="1565"/>
        <end position="1607"/>
    </location>
</feature>
<feature type="repeat" description="ARM" evidence="8">
    <location>
        <begin position="1443"/>
        <end position="1471"/>
    </location>
</feature>
<feature type="repeat" description="ARM" evidence="8">
    <location>
        <begin position="1112"/>
        <end position="1154"/>
    </location>
</feature>
<feature type="repeat" description="ARM" evidence="8">
    <location>
        <begin position="1696"/>
        <end position="1740"/>
    </location>
</feature>
<name>A0ABD3FN61_9STRA</name>
<reference evidence="9 10" key="1">
    <citation type="submission" date="2024-09" db="EMBL/GenBank/DDBJ databases">
        <title>Genome sequencing and assembly of Phytophthora oleae, isolate VK10A, causative agent of rot of olive drupes.</title>
        <authorList>
            <person name="Conti Taguali S."/>
            <person name="Riolo M."/>
            <person name="La Spada F."/>
            <person name="Cacciola S.O."/>
            <person name="Dionisio G."/>
        </authorList>
    </citation>
    <scope>NUCLEOTIDE SEQUENCE [LARGE SCALE GENOMIC DNA]</scope>
    <source>
        <strain evidence="9 10">VK10A</strain>
    </source>
</reference>
<dbReference type="PANTHER" id="PTHR47249">
    <property type="entry name" value="VACUOLAR PROTEIN 8"/>
    <property type="match status" value="1"/>
</dbReference>
<dbReference type="SUPFAM" id="SSF48371">
    <property type="entry name" value="ARM repeat"/>
    <property type="match status" value="8"/>
</dbReference>
<evidence type="ECO:0000313" key="10">
    <source>
        <dbReference type="Proteomes" id="UP001632037"/>
    </source>
</evidence>
<dbReference type="InterPro" id="IPR016024">
    <property type="entry name" value="ARM-type_fold"/>
</dbReference>
<feature type="repeat" description="ARM" evidence="8">
    <location>
        <begin position="1606"/>
        <end position="1634"/>
    </location>
</feature>
<feature type="repeat" description="ARM" evidence="8">
    <location>
        <begin position="2194"/>
        <end position="2226"/>
    </location>
</feature>
<feature type="repeat" description="ARM" evidence="8">
    <location>
        <begin position="904"/>
        <end position="938"/>
    </location>
</feature>
<dbReference type="Pfam" id="PF00514">
    <property type="entry name" value="Arm"/>
    <property type="match status" value="3"/>
</dbReference>
<feature type="repeat" description="ARM" evidence="8">
    <location>
        <begin position="274"/>
        <end position="316"/>
    </location>
</feature>
<dbReference type="PANTHER" id="PTHR47249:SF1">
    <property type="entry name" value="VACUOLAR PROTEIN 8"/>
    <property type="match status" value="1"/>
</dbReference>
<protein>
    <recommendedName>
        <fullName evidence="7">Vacuolar protein 8</fullName>
    </recommendedName>
</protein>
<evidence type="ECO:0000256" key="7">
    <source>
        <dbReference type="ARBA" id="ARBA00026209"/>
    </source>
</evidence>
<feature type="repeat" description="ARM" evidence="8">
    <location>
        <begin position="1028"/>
        <end position="1071"/>
    </location>
</feature>
<keyword evidence="5" id="KW-0472">Membrane</keyword>
<evidence type="ECO:0000256" key="2">
    <source>
        <dbReference type="ARBA" id="ARBA00005462"/>
    </source>
</evidence>
<comment type="similarity">
    <text evidence="2">Belongs to the beta-catenin family.</text>
</comment>
<evidence type="ECO:0000313" key="9">
    <source>
        <dbReference type="EMBL" id="KAL3667045.1"/>
    </source>
</evidence>
<dbReference type="InterPro" id="IPR004155">
    <property type="entry name" value="PBS_lyase_HEAT"/>
</dbReference>
<evidence type="ECO:0000256" key="4">
    <source>
        <dbReference type="ARBA" id="ARBA00022737"/>
    </source>
</evidence>
<dbReference type="EMBL" id="JBIMZQ010000015">
    <property type="protein sequence ID" value="KAL3667045.1"/>
    <property type="molecule type" value="Genomic_DNA"/>
</dbReference>
<feature type="repeat" description="ARM" evidence="8">
    <location>
        <begin position="987"/>
        <end position="1029"/>
    </location>
</feature>
<organism evidence="9 10">
    <name type="scientific">Phytophthora oleae</name>
    <dbReference type="NCBI Taxonomy" id="2107226"/>
    <lineage>
        <taxon>Eukaryota</taxon>
        <taxon>Sar</taxon>
        <taxon>Stramenopiles</taxon>
        <taxon>Oomycota</taxon>
        <taxon>Peronosporomycetes</taxon>
        <taxon>Peronosporales</taxon>
        <taxon>Peronosporaceae</taxon>
        <taxon>Phytophthora</taxon>
    </lineage>
</organism>
<feature type="repeat" description="ARM" evidence="8">
    <location>
        <begin position="780"/>
        <end position="822"/>
    </location>
</feature>
<comment type="subcellular location">
    <subcellularLocation>
        <location evidence="1">Vacuole membrane</location>
        <topology evidence="1">Lipid-anchor</topology>
    </subcellularLocation>
</comment>
<evidence type="ECO:0000256" key="6">
    <source>
        <dbReference type="ARBA" id="ARBA00023288"/>
    </source>
</evidence>
<gene>
    <name evidence="9" type="ORF">V7S43_007988</name>
</gene>
<keyword evidence="6" id="KW-0449">Lipoprotein</keyword>
<dbReference type="PROSITE" id="PS50176">
    <property type="entry name" value="ARM_REPEAT"/>
    <property type="match status" value="13"/>
</dbReference>
<feature type="repeat" description="ARM" evidence="8">
    <location>
        <begin position="1070"/>
        <end position="1113"/>
    </location>
</feature>
<dbReference type="Gene3D" id="1.25.10.10">
    <property type="entry name" value="Leucine-rich Repeat Variant"/>
    <property type="match status" value="11"/>
</dbReference>
<dbReference type="SMART" id="SM00185">
    <property type="entry name" value="ARM"/>
    <property type="match status" value="45"/>
</dbReference>
<keyword evidence="3" id="KW-0926">Vacuole</keyword>
<dbReference type="InterPro" id="IPR011989">
    <property type="entry name" value="ARM-like"/>
</dbReference>
<feature type="repeat" description="ARM" evidence="8">
    <location>
        <begin position="1780"/>
        <end position="1822"/>
    </location>
</feature>
<evidence type="ECO:0000256" key="1">
    <source>
        <dbReference type="ARBA" id="ARBA00004592"/>
    </source>
</evidence>